<dbReference type="Proteomes" id="UP001214976">
    <property type="component" value="Unassembled WGS sequence"/>
</dbReference>
<comment type="caution">
    <text evidence="1">The sequence shown here is derived from an EMBL/GenBank/DDBJ whole genome shotgun (WGS) entry which is preliminary data.</text>
</comment>
<protein>
    <submittedName>
        <fullName evidence="1">Uncharacterized protein</fullName>
    </submittedName>
</protein>
<proteinExistence type="predicted"/>
<organism evidence="1 2">
    <name type="scientific">Exercitatus varius</name>
    <dbReference type="NCBI Taxonomy" id="67857"/>
    <lineage>
        <taxon>Bacteria</taxon>
        <taxon>Pseudomonadati</taxon>
        <taxon>Pseudomonadota</taxon>
        <taxon>Gammaproteobacteria</taxon>
        <taxon>Pasteurellales</taxon>
        <taxon>Pasteurellaceae</taxon>
        <taxon>Exercitatus</taxon>
    </lineage>
</organism>
<dbReference type="RefSeq" id="WP_317477844.1">
    <property type="nucleotide sequence ID" value="NZ_JARQTW010000021.1"/>
</dbReference>
<evidence type="ECO:0000313" key="1">
    <source>
        <dbReference type="EMBL" id="MDG2950974.1"/>
    </source>
</evidence>
<name>A0AAW6QFI5_9PAST</name>
<evidence type="ECO:0000313" key="2">
    <source>
        <dbReference type="Proteomes" id="UP001214976"/>
    </source>
</evidence>
<reference evidence="1" key="1">
    <citation type="submission" date="2023-03" db="EMBL/GenBank/DDBJ databases">
        <title>Classification of Bisgaard taxon 6 and taxon 10 as Exercitatus varius gen. nov., spec. nov.</title>
        <authorList>
            <person name="Christensen H."/>
        </authorList>
    </citation>
    <scope>NUCLEOTIDE SEQUENCE</scope>
    <source>
        <strain evidence="1">86116</strain>
    </source>
</reference>
<gene>
    <name evidence="1" type="ORF">P7M15_10710</name>
</gene>
<dbReference type="EMBL" id="JARQTW010000021">
    <property type="protein sequence ID" value="MDG2950974.1"/>
    <property type="molecule type" value="Genomic_DNA"/>
</dbReference>
<accession>A0AAW6QFI5</accession>
<sequence length="141" mass="16453">MTVYKVTLKTPTGDYTIDCPDDVYILDAADEFSESSIGKGKWAIIDIDRFSLTNAAIWLLQRLSNLEPGKLPGDREFWHTERTVTVEWVRSYDQNYGEYIHSSNEHMYGETRTVHQTYLPELLKDGNFKMRWEPNLLESLD</sequence>
<dbReference type="AlphaFoldDB" id="A0AAW6QFI5"/>